<comment type="caution">
    <text evidence="2">The sequence shown here is derived from an EMBL/GenBank/DDBJ whole genome shotgun (WGS) entry which is preliminary data.</text>
</comment>
<reference evidence="2 3" key="1">
    <citation type="journal article" date="2018" name="Genome Biol. Evol.">
        <title>Multiple Roots of Fruiting Body Formation in Amoebozoa.</title>
        <authorList>
            <person name="Hillmann F."/>
            <person name="Forbes G."/>
            <person name="Novohradska S."/>
            <person name="Ferling I."/>
            <person name="Riege K."/>
            <person name="Groth M."/>
            <person name="Westermann M."/>
            <person name="Marz M."/>
            <person name="Spaller T."/>
            <person name="Winckler T."/>
            <person name="Schaap P."/>
            <person name="Glockner G."/>
        </authorList>
    </citation>
    <scope>NUCLEOTIDE SEQUENCE [LARGE SCALE GENOMIC DNA]</scope>
    <source>
        <strain evidence="2 3">Jena</strain>
    </source>
</reference>
<proteinExistence type="predicted"/>
<dbReference type="InParanoid" id="A0A2P6MZA9"/>
<dbReference type="OrthoDB" id="5963188at2759"/>
<feature type="region of interest" description="Disordered" evidence="1">
    <location>
        <begin position="31"/>
        <end position="59"/>
    </location>
</feature>
<name>A0A2P6MZA9_9EUKA</name>
<dbReference type="EMBL" id="MDYQ01000285">
    <property type="protein sequence ID" value="PRP77035.1"/>
    <property type="molecule type" value="Genomic_DNA"/>
</dbReference>
<protein>
    <submittedName>
        <fullName evidence="2">Uncharacterized protein</fullName>
    </submittedName>
</protein>
<organism evidence="2 3">
    <name type="scientific">Planoprotostelium fungivorum</name>
    <dbReference type="NCBI Taxonomy" id="1890364"/>
    <lineage>
        <taxon>Eukaryota</taxon>
        <taxon>Amoebozoa</taxon>
        <taxon>Evosea</taxon>
        <taxon>Variosea</taxon>
        <taxon>Cavosteliida</taxon>
        <taxon>Cavosteliaceae</taxon>
        <taxon>Planoprotostelium</taxon>
    </lineage>
</organism>
<dbReference type="AlphaFoldDB" id="A0A2P6MZA9"/>
<evidence type="ECO:0000256" key="1">
    <source>
        <dbReference type="SAM" id="MobiDB-lite"/>
    </source>
</evidence>
<evidence type="ECO:0000313" key="3">
    <source>
        <dbReference type="Proteomes" id="UP000241769"/>
    </source>
</evidence>
<sequence length="102" mass="11842">MKEGPPPRFSQEMILRELYAKRGEMSSADLLPILSPQSKQAKRRAGKVKSNANTTERDKQMGPEWLDWLDILNNLHSRINRHLASKLENLHSHREKGTERQL</sequence>
<evidence type="ECO:0000313" key="2">
    <source>
        <dbReference type="EMBL" id="PRP77035.1"/>
    </source>
</evidence>
<accession>A0A2P6MZA9</accession>
<keyword evidence="3" id="KW-1185">Reference proteome</keyword>
<dbReference type="Proteomes" id="UP000241769">
    <property type="component" value="Unassembled WGS sequence"/>
</dbReference>
<gene>
    <name evidence="2" type="ORF">PROFUN_14569</name>
</gene>